<sequence length="135" mass="15558">MQENEELATDLLDPYDVSFFLRIHEVLSANEASEDSDYDSNDNITELTDRIDTINLNNENNIGSNITESPQINEEKISRRERGRGHGRGREQGRENKRGKSNTVLKREVKTLAQLLASSDFNYLKHNILLYQNFT</sequence>
<feature type="non-terminal residue" evidence="2">
    <location>
        <position position="135"/>
    </location>
</feature>
<dbReference type="EMBL" id="CAJVQB010041793">
    <property type="protein sequence ID" value="CAG8829864.1"/>
    <property type="molecule type" value="Genomic_DNA"/>
</dbReference>
<gene>
    <name evidence="2" type="ORF">GMARGA_LOCUS30104</name>
</gene>
<dbReference type="Proteomes" id="UP000789901">
    <property type="component" value="Unassembled WGS sequence"/>
</dbReference>
<comment type="caution">
    <text evidence="2">The sequence shown here is derived from an EMBL/GenBank/DDBJ whole genome shotgun (WGS) entry which is preliminary data.</text>
</comment>
<proteinExistence type="predicted"/>
<evidence type="ECO:0000313" key="2">
    <source>
        <dbReference type="EMBL" id="CAG8829864.1"/>
    </source>
</evidence>
<accession>A0ABN7WEN9</accession>
<reference evidence="2 3" key="1">
    <citation type="submission" date="2021-06" db="EMBL/GenBank/DDBJ databases">
        <authorList>
            <person name="Kallberg Y."/>
            <person name="Tangrot J."/>
            <person name="Rosling A."/>
        </authorList>
    </citation>
    <scope>NUCLEOTIDE SEQUENCE [LARGE SCALE GENOMIC DNA]</scope>
    <source>
        <strain evidence="2 3">120-4 pot B 10/14</strain>
    </source>
</reference>
<evidence type="ECO:0000313" key="3">
    <source>
        <dbReference type="Proteomes" id="UP000789901"/>
    </source>
</evidence>
<organism evidence="2 3">
    <name type="scientific">Gigaspora margarita</name>
    <dbReference type="NCBI Taxonomy" id="4874"/>
    <lineage>
        <taxon>Eukaryota</taxon>
        <taxon>Fungi</taxon>
        <taxon>Fungi incertae sedis</taxon>
        <taxon>Mucoromycota</taxon>
        <taxon>Glomeromycotina</taxon>
        <taxon>Glomeromycetes</taxon>
        <taxon>Diversisporales</taxon>
        <taxon>Gigasporaceae</taxon>
        <taxon>Gigaspora</taxon>
    </lineage>
</organism>
<name>A0ABN7WEN9_GIGMA</name>
<feature type="compositionally biased region" description="Basic and acidic residues" evidence="1">
    <location>
        <begin position="88"/>
        <end position="98"/>
    </location>
</feature>
<feature type="region of interest" description="Disordered" evidence="1">
    <location>
        <begin position="57"/>
        <end position="103"/>
    </location>
</feature>
<feature type="non-terminal residue" evidence="2">
    <location>
        <position position="1"/>
    </location>
</feature>
<feature type="compositionally biased region" description="Low complexity" evidence="1">
    <location>
        <begin position="57"/>
        <end position="66"/>
    </location>
</feature>
<keyword evidence="3" id="KW-1185">Reference proteome</keyword>
<evidence type="ECO:0000256" key="1">
    <source>
        <dbReference type="SAM" id="MobiDB-lite"/>
    </source>
</evidence>
<protein>
    <submittedName>
        <fullName evidence="2">19348_t:CDS:1</fullName>
    </submittedName>
</protein>